<comment type="caution">
    <text evidence="2">The sequence shown here is derived from an EMBL/GenBank/DDBJ whole genome shotgun (WGS) entry which is preliminary data.</text>
</comment>
<keyword evidence="3" id="KW-1185">Reference proteome</keyword>
<reference evidence="2 3" key="1">
    <citation type="submission" date="2020-08" db="EMBL/GenBank/DDBJ databases">
        <title>Functional genomics of gut bacteria from endangered species of beetles.</title>
        <authorList>
            <person name="Carlos-Shanley C."/>
        </authorList>
    </citation>
    <scope>NUCLEOTIDE SEQUENCE [LARGE SCALE GENOMIC DNA]</scope>
    <source>
        <strain evidence="2 3">S00124</strain>
    </source>
</reference>
<evidence type="ECO:0000313" key="3">
    <source>
        <dbReference type="Proteomes" id="UP000562492"/>
    </source>
</evidence>
<accession>A0ABR6RH86</accession>
<sequence>MIDTPQHQHRRRASSGPRPFSQTSKANAHTVPTARGKMPILTPAERAARNQPRESNVIAFPVDEQNSYAGTELLQNPGIPAARFAAYTLPSRSGDWLYYPDGQVMPFPSSAADQATQAAIKAGEPLPKP</sequence>
<feature type="region of interest" description="Disordered" evidence="1">
    <location>
        <begin position="1"/>
        <end position="40"/>
    </location>
</feature>
<dbReference type="Proteomes" id="UP000562492">
    <property type="component" value="Unassembled WGS sequence"/>
</dbReference>
<protein>
    <submittedName>
        <fullName evidence="2">Uncharacterized protein</fullName>
    </submittedName>
</protein>
<evidence type="ECO:0000313" key="2">
    <source>
        <dbReference type="EMBL" id="MBB6578443.1"/>
    </source>
</evidence>
<proteinExistence type="predicted"/>
<gene>
    <name evidence="2" type="ORF">HNP33_002525</name>
</gene>
<dbReference type="EMBL" id="JACHKZ010000015">
    <property type="protein sequence ID" value="MBB6578443.1"/>
    <property type="molecule type" value="Genomic_DNA"/>
</dbReference>
<organism evidence="2 3">
    <name type="scientific">Comamonas odontotermitis</name>
    <dbReference type="NCBI Taxonomy" id="379895"/>
    <lineage>
        <taxon>Bacteria</taxon>
        <taxon>Pseudomonadati</taxon>
        <taxon>Pseudomonadota</taxon>
        <taxon>Betaproteobacteria</taxon>
        <taxon>Burkholderiales</taxon>
        <taxon>Comamonadaceae</taxon>
        <taxon>Comamonas</taxon>
    </lineage>
</organism>
<name>A0ABR6RH86_9BURK</name>
<evidence type="ECO:0000256" key="1">
    <source>
        <dbReference type="SAM" id="MobiDB-lite"/>
    </source>
</evidence>